<protein>
    <submittedName>
        <fullName evidence="1">Rhamnose biosynthetic enzyme 1</fullName>
    </submittedName>
</protein>
<sequence length="275" mass="30666">MAVIMESGILAKAIYAAKPFAKGDEIGSVLVAEKQILAGQQITIDYKARSLTCGHDPVRLKPRDLYMMAMLLQLALMCVVLPAHGVDDTKTSLEEPQWYKAAEHLQSWIAWAKEWQGTHDLMCLDLFGASNKIQACWTRRRFMASAFDIAQDASQDIVSPTGFAQLVNLGLRLAPNAIVVGGPPCSWFGFMSSSVHLRHRYPPNGATWIRGVRLSNLIVKNMVAFFMIILAVNPTLQILLEQPRGSWLFKMRAVRKLIRQAGLKLVRTHMGCFDA</sequence>
<evidence type="ECO:0000313" key="1">
    <source>
        <dbReference type="EMBL" id="CAK9066519.1"/>
    </source>
</evidence>
<dbReference type="Proteomes" id="UP001642464">
    <property type="component" value="Unassembled WGS sequence"/>
</dbReference>
<accession>A0ABP0NVL1</accession>
<keyword evidence="2" id="KW-1185">Reference proteome</keyword>
<dbReference type="EMBL" id="CAXAMM010030447">
    <property type="protein sequence ID" value="CAK9066519.1"/>
    <property type="molecule type" value="Genomic_DNA"/>
</dbReference>
<evidence type="ECO:0000313" key="2">
    <source>
        <dbReference type="Proteomes" id="UP001642464"/>
    </source>
</evidence>
<name>A0ABP0NVL1_9DINO</name>
<proteinExistence type="predicted"/>
<organism evidence="1 2">
    <name type="scientific">Durusdinium trenchii</name>
    <dbReference type="NCBI Taxonomy" id="1381693"/>
    <lineage>
        <taxon>Eukaryota</taxon>
        <taxon>Sar</taxon>
        <taxon>Alveolata</taxon>
        <taxon>Dinophyceae</taxon>
        <taxon>Suessiales</taxon>
        <taxon>Symbiodiniaceae</taxon>
        <taxon>Durusdinium</taxon>
    </lineage>
</organism>
<reference evidence="1 2" key="1">
    <citation type="submission" date="2024-02" db="EMBL/GenBank/DDBJ databases">
        <authorList>
            <person name="Chen Y."/>
            <person name="Shah S."/>
            <person name="Dougan E. K."/>
            <person name="Thang M."/>
            <person name="Chan C."/>
        </authorList>
    </citation>
    <scope>NUCLEOTIDE SEQUENCE [LARGE SCALE GENOMIC DNA]</scope>
</reference>
<comment type="caution">
    <text evidence="1">The sequence shown here is derived from an EMBL/GenBank/DDBJ whole genome shotgun (WGS) entry which is preliminary data.</text>
</comment>
<gene>
    <name evidence="1" type="ORF">SCF082_LOCUS33850</name>
</gene>